<evidence type="ECO:0000313" key="5">
    <source>
        <dbReference type="Proteomes" id="UP000095768"/>
    </source>
</evidence>
<evidence type="ECO:0000259" key="1">
    <source>
        <dbReference type="PROSITE" id="PS51186"/>
    </source>
</evidence>
<reference evidence="2 5" key="1">
    <citation type="submission" date="2016-09" db="EMBL/GenBank/DDBJ databases">
        <authorList>
            <consortium name="Pathogen Informatics"/>
        </authorList>
    </citation>
    <scope>NUCLEOTIDE SEQUENCE [LARGE SCALE GENOMIC DNA]</scope>
    <source>
        <strain evidence="2 5">82B</strain>
    </source>
</reference>
<sequence>MKQDNNDQWDEYYPLEEHFEQDIEKETLFVLEEDSKIYAFIVIDQQQSEWYDEIEWPVNRNGAYVIHRLAGSSEYKGAATQLFDFAVNMALEHQIHVLITDTFALNKRAQGLFEKFGFTKVGEAEIDYHPYNKGEPFYAYYKNLEE</sequence>
<gene>
    <name evidence="2" type="ORF">SAMEA2297795_01691</name>
    <name evidence="3" type="ORF">SAMEA2297796_02438</name>
</gene>
<dbReference type="InterPro" id="IPR000182">
    <property type="entry name" value="GNAT_dom"/>
</dbReference>
<dbReference type="EMBL" id="FMPG01000006">
    <property type="protein sequence ID" value="SCT05758.1"/>
    <property type="molecule type" value="Genomic_DNA"/>
</dbReference>
<keyword evidence="4" id="KW-1185">Reference proteome</keyword>
<dbReference type="Pfam" id="PF00583">
    <property type="entry name" value="Acetyltransf_1"/>
    <property type="match status" value="1"/>
</dbReference>
<evidence type="ECO:0000313" key="4">
    <source>
        <dbReference type="Proteomes" id="UP000095412"/>
    </source>
</evidence>
<dbReference type="CDD" id="cd04301">
    <property type="entry name" value="NAT_SF"/>
    <property type="match status" value="1"/>
</dbReference>
<keyword evidence="2" id="KW-0808">Transferase</keyword>
<dbReference type="EMBL" id="FMPI01000027">
    <property type="protein sequence ID" value="SCT45485.1"/>
    <property type="molecule type" value="Genomic_DNA"/>
</dbReference>
<dbReference type="Proteomes" id="UP000095412">
    <property type="component" value="Unassembled WGS sequence"/>
</dbReference>
<dbReference type="InterPro" id="IPR016181">
    <property type="entry name" value="Acyl_CoA_acyltransferase"/>
</dbReference>
<name>A0A1D4N515_9STAP</name>
<organism evidence="2 5">
    <name type="scientific">Staphylococcus caeli</name>
    <dbReference type="NCBI Taxonomy" id="2201815"/>
    <lineage>
        <taxon>Bacteria</taxon>
        <taxon>Bacillati</taxon>
        <taxon>Bacillota</taxon>
        <taxon>Bacilli</taxon>
        <taxon>Bacillales</taxon>
        <taxon>Staphylococcaceae</taxon>
        <taxon>Staphylococcus</taxon>
    </lineage>
</organism>
<accession>A0A1D4N515</accession>
<feature type="domain" description="N-acetyltransferase" evidence="1">
    <location>
        <begin position="1"/>
        <end position="145"/>
    </location>
</feature>
<proteinExistence type="predicted"/>
<dbReference type="AlphaFoldDB" id="A0A1D4N515"/>
<dbReference type="Gene3D" id="3.40.630.30">
    <property type="match status" value="1"/>
</dbReference>
<dbReference type="GO" id="GO:0016747">
    <property type="term" value="F:acyltransferase activity, transferring groups other than amino-acyl groups"/>
    <property type="evidence" value="ECO:0007669"/>
    <property type="project" value="InterPro"/>
</dbReference>
<reference evidence="3 4" key="2">
    <citation type="submission" date="2016-09" db="EMBL/GenBank/DDBJ databases">
        <authorList>
            <consortium name="Pathogen Informatics"/>
            <person name="Sun Q."/>
            <person name="Inoue M."/>
        </authorList>
    </citation>
    <scope>NUCLEOTIDE SEQUENCE [LARGE SCALE GENOMIC DNA]</scope>
    <source>
        <strain evidence="3 4">82C</strain>
    </source>
</reference>
<evidence type="ECO:0000313" key="2">
    <source>
        <dbReference type="EMBL" id="SCT05758.1"/>
    </source>
</evidence>
<evidence type="ECO:0000313" key="3">
    <source>
        <dbReference type="EMBL" id="SCT45485.1"/>
    </source>
</evidence>
<dbReference type="SUPFAM" id="SSF55729">
    <property type="entry name" value="Acyl-CoA N-acyltransferases (Nat)"/>
    <property type="match status" value="1"/>
</dbReference>
<dbReference type="PROSITE" id="PS51186">
    <property type="entry name" value="GNAT"/>
    <property type="match status" value="1"/>
</dbReference>
<dbReference type="Proteomes" id="UP000095768">
    <property type="component" value="Unassembled WGS sequence"/>
</dbReference>
<protein>
    <submittedName>
        <fullName evidence="2">Acetyltransferase</fullName>
    </submittedName>
</protein>